<evidence type="ECO:0000313" key="2">
    <source>
        <dbReference type="Proteomes" id="UP000004994"/>
    </source>
</evidence>
<dbReference type="Proteomes" id="UP000004994">
    <property type="component" value="Chromosome 4"/>
</dbReference>
<dbReference type="EnsemblPlants" id="Solyc04g025282.1.1">
    <property type="protein sequence ID" value="Solyc04g025282.1.1"/>
    <property type="gene ID" value="Solyc04g025282.1"/>
</dbReference>
<organism evidence="1">
    <name type="scientific">Solanum lycopersicum</name>
    <name type="common">Tomato</name>
    <name type="synonym">Lycopersicon esculentum</name>
    <dbReference type="NCBI Taxonomy" id="4081"/>
    <lineage>
        <taxon>Eukaryota</taxon>
        <taxon>Viridiplantae</taxon>
        <taxon>Streptophyta</taxon>
        <taxon>Embryophyta</taxon>
        <taxon>Tracheophyta</taxon>
        <taxon>Spermatophyta</taxon>
        <taxon>Magnoliopsida</taxon>
        <taxon>eudicotyledons</taxon>
        <taxon>Gunneridae</taxon>
        <taxon>Pentapetalae</taxon>
        <taxon>asterids</taxon>
        <taxon>lamiids</taxon>
        <taxon>Solanales</taxon>
        <taxon>Solanaceae</taxon>
        <taxon>Solanoideae</taxon>
        <taxon>Solaneae</taxon>
        <taxon>Solanum</taxon>
        <taxon>Solanum subgen. Lycopersicon</taxon>
    </lineage>
</organism>
<sequence length="77" mass="8294">MAGQQIPVLNSALYPWLQNIRSYKWNSDGTVKGVGGPSAGDFYIRHGEGNLIHAECCGLGTTSVLMSKSMALRRGPE</sequence>
<accession>A0A3Q7FZF7</accession>
<name>A0A3Q7FZF7_SOLLC</name>
<dbReference type="Gramene" id="Solyc04g025282.1.1">
    <property type="protein sequence ID" value="Solyc04g025282.1.1"/>
    <property type="gene ID" value="Solyc04g025282.1"/>
</dbReference>
<dbReference type="AlphaFoldDB" id="A0A3Q7FZF7"/>
<dbReference type="InParanoid" id="A0A3Q7FZF7"/>
<reference evidence="1" key="2">
    <citation type="submission" date="2019-01" db="UniProtKB">
        <authorList>
            <consortium name="EnsemblPlants"/>
        </authorList>
    </citation>
    <scope>IDENTIFICATION</scope>
    <source>
        <strain evidence="1">cv. Heinz 1706</strain>
    </source>
</reference>
<protein>
    <submittedName>
        <fullName evidence="1">Uncharacterized protein</fullName>
    </submittedName>
</protein>
<evidence type="ECO:0000313" key="1">
    <source>
        <dbReference type="EnsemblPlants" id="Solyc04g025282.1.1"/>
    </source>
</evidence>
<proteinExistence type="predicted"/>
<reference evidence="1" key="1">
    <citation type="journal article" date="2012" name="Nature">
        <title>The tomato genome sequence provides insights into fleshy fruit evolution.</title>
        <authorList>
            <consortium name="Tomato Genome Consortium"/>
        </authorList>
    </citation>
    <scope>NUCLEOTIDE SEQUENCE [LARGE SCALE GENOMIC DNA]</scope>
    <source>
        <strain evidence="1">cv. Heinz 1706</strain>
    </source>
</reference>
<keyword evidence="2" id="KW-1185">Reference proteome</keyword>